<feature type="transmembrane region" description="Helical" evidence="7">
    <location>
        <begin position="12"/>
        <end position="32"/>
    </location>
</feature>
<feature type="transmembrane region" description="Helical" evidence="7">
    <location>
        <begin position="207"/>
        <end position="225"/>
    </location>
</feature>
<evidence type="ECO:0000313" key="9">
    <source>
        <dbReference type="Proteomes" id="UP000275321"/>
    </source>
</evidence>
<dbReference type="Proteomes" id="UP000275321">
    <property type="component" value="Unassembled WGS sequence"/>
</dbReference>
<dbReference type="InterPro" id="IPR011701">
    <property type="entry name" value="MFS"/>
</dbReference>
<feature type="transmembrane region" description="Helical" evidence="7">
    <location>
        <begin position="341"/>
        <end position="361"/>
    </location>
</feature>
<evidence type="ECO:0000256" key="3">
    <source>
        <dbReference type="ARBA" id="ARBA00022475"/>
    </source>
</evidence>
<dbReference type="GO" id="GO:0005886">
    <property type="term" value="C:plasma membrane"/>
    <property type="evidence" value="ECO:0007669"/>
    <property type="project" value="UniProtKB-SubCell"/>
</dbReference>
<dbReference type="InterPro" id="IPR036259">
    <property type="entry name" value="MFS_trans_sf"/>
</dbReference>
<accession>A0A3R9AF06</accession>
<comment type="subcellular location">
    <subcellularLocation>
        <location evidence="1">Cell membrane</location>
        <topology evidence="1">Multi-pass membrane protein</topology>
    </subcellularLocation>
</comment>
<feature type="transmembrane region" description="Helical" evidence="7">
    <location>
        <begin position="277"/>
        <end position="293"/>
    </location>
</feature>
<feature type="transmembrane region" description="Helical" evidence="7">
    <location>
        <begin position="72"/>
        <end position="91"/>
    </location>
</feature>
<keyword evidence="3" id="KW-1003">Cell membrane</keyword>
<keyword evidence="6 7" id="KW-0472">Membrane</keyword>
<organism evidence="8 9">
    <name type="scientific">Enterobacter cloacae</name>
    <dbReference type="NCBI Taxonomy" id="550"/>
    <lineage>
        <taxon>Bacteria</taxon>
        <taxon>Pseudomonadati</taxon>
        <taxon>Pseudomonadota</taxon>
        <taxon>Gammaproteobacteria</taxon>
        <taxon>Enterobacterales</taxon>
        <taxon>Enterobacteriaceae</taxon>
        <taxon>Enterobacter</taxon>
        <taxon>Enterobacter cloacae complex</taxon>
    </lineage>
</organism>
<comment type="caution">
    <text evidence="8">The sequence shown here is derived from an EMBL/GenBank/DDBJ whole genome shotgun (WGS) entry which is preliminary data.</text>
</comment>
<name>A0A3R9AF06_ENTCL</name>
<keyword evidence="5 7" id="KW-1133">Transmembrane helix</keyword>
<keyword evidence="2" id="KW-0813">Transport</keyword>
<dbReference type="EMBL" id="RHWT01000075">
    <property type="protein sequence ID" value="RSB23578.1"/>
    <property type="molecule type" value="Genomic_DNA"/>
</dbReference>
<sequence>MESAMMLNRHVIVMLLGTFLSRFGYYMIWPYLAIILHNKFSISISNIGVVFFLSNIISNILSLYAGFISDKIGRIVVIRYGVLLSLAGYSTFFSPDIYLWIFGIALLSLGKYSVESCSKALIGDLIKYKEQKEKVHYFRYYISNIGTVIGPLVGASLTVTHTNVVITLTVLIYSLYFSLLFSINNYTLETKNTGGVLLSFRQLILDYNYKVFFICNFLIIFLYSFFDVTLSQYVNLTSPSKASMIIGYLYFTNAIVIILFQNSILKIFKSFDYKSKIIVGVMLMSFSMLTFMITKSSLILPMCLSATIYTIGEALAMPTINIAIDHLTPDGKKGLAYSSSNLANIGGAVSPLFGGFALQYLGNAGMFLSFFSIGLIIATLIKLGLNR</sequence>
<feature type="transmembrane region" description="Helical" evidence="7">
    <location>
        <begin position="367"/>
        <end position="385"/>
    </location>
</feature>
<protein>
    <submittedName>
        <fullName evidence="8">MFS transporter</fullName>
    </submittedName>
</protein>
<evidence type="ECO:0000256" key="4">
    <source>
        <dbReference type="ARBA" id="ARBA00022692"/>
    </source>
</evidence>
<reference evidence="8 9" key="1">
    <citation type="submission" date="2018-10" db="EMBL/GenBank/DDBJ databases">
        <title>Transmission dynamics of multidrug resistant bacteria on intensive care unit surfaces.</title>
        <authorList>
            <person name="D'Souza A.W."/>
            <person name="Potter R.F."/>
            <person name="Wallace M."/>
            <person name="Shupe A."/>
            <person name="Patel S."/>
            <person name="Sun S."/>
            <person name="Gul D."/>
            <person name="Kwon J.H."/>
            <person name="Andleeb S."/>
            <person name="Burnham C.-A.D."/>
            <person name="Dantas G."/>
        </authorList>
    </citation>
    <scope>NUCLEOTIDE SEQUENCE [LARGE SCALE GENOMIC DNA]</scope>
    <source>
        <strain evidence="8 9">EC_073</strain>
    </source>
</reference>
<evidence type="ECO:0000256" key="7">
    <source>
        <dbReference type="SAM" id="Phobius"/>
    </source>
</evidence>
<evidence type="ECO:0000256" key="1">
    <source>
        <dbReference type="ARBA" id="ARBA00004651"/>
    </source>
</evidence>
<dbReference type="PANTHER" id="PTHR23517:SF2">
    <property type="entry name" value="MULTIDRUG RESISTANCE PROTEIN MDTH"/>
    <property type="match status" value="1"/>
</dbReference>
<feature type="transmembrane region" description="Helical" evidence="7">
    <location>
        <begin position="137"/>
        <end position="159"/>
    </location>
</feature>
<evidence type="ECO:0000256" key="6">
    <source>
        <dbReference type="ARBA" id="ARBA00023136"/>
    </source>
</evidence>
<dbReference type="AlphaFoldDB" id="A0A3R9AF06"/>
<dbReference type="SUPFAM" id="SSF103473">
    <property type="entry name" value="MFS general substrate transporter"/>
    <property type="match status" value="1"/>
</dbReference>
<dbReference type="Pfam" id="PF07690">
    <property type="entry name" value="MFS_1"/>
    <property type="match status" value="1"/>
</dbReference>
<dbReference type="InterPro" id="IPR050171">
    <property type="entry name" value="MFS_Transporters"/>
</dbReference>
<evidence type="ECO:0000256" key="5">
    <source>
        <dbReference type="ARBA" id="ARBA00022989"/>
    </source>
</evidence>
<evidence type="ECO:0000256" key="2">
    <source>
        <dbReference type="ARBA" id="ARBA00022448"/>
    </source>
</evidence>
<dbReference type="PANTHER" id="PTHR23517">
    <property type="entry name" value="RESISTANCE PROTEIN MDTM, PUTATIVE-RELATED-RELATED"/>
    <property type="match status" value="1"/>
</dbReference>
<keyword evidence="4 7" id="KW-0812">Transmembrane</keyword>
<dbReference type="GO" id="GO:0022857">
    <property type="term" value="F:transmembrane transporter activity"/>
    <property type="evidence" value="ECO:0007669"/>
    <property type="project" value="InterPro"/>
</dbReference>
<evidence type="ECO:0000313" key="8">
    <source>
        <dbReference type="EMBL" id="RSB23578.1"/>
    </source>
</evidence>
<dbReference type="Gene3D" id="1.20.1250.20">
    <property type="entry name" value="MFS general substrate transporter like domains"/>
    <property type="match status" value="1"/>
</dbReference>
<gene>
    <name evidence="8" type="ORF">EGK68_25265</name>
</gene>
<feature type="transmembrane region" description="Helical" evidence="7">
    <location>
        <begin position="97"/>
        <end position="114"/>
    </location>
</feature>
<feature type="transmembrane region" description="Helical" evidence="7">
    <location>
        <begin position="299"/>
        <end position="320"/>
    </location>
</feature>
<proteinExistence type="predicted"/>
<feature type="transmembrane region" description="Helical" evidence="7">
    <location>
        <begin position="165"/>
        <end position="186"/>
    </location>
</feature>
<feature type="transmembrane region" description="Helical" evidence="7">
    <location>
        <begin position="44"/>
        <end position="65"/>
    </location>
</feature>
<feature type="transmembrane region" description="Helical" evidence="7">
    <location>
        <begin position="245"/>
        <end position="265"/>
    </location>
</feature>